<comment type="pathway">
    <text evidence="1">Glycan metabolism; L-arabinan degradation.</text>
</comment>
<dbReference type="RefSeq" id="WP_338395509.1">
    <property type="nucleotide sequence ID" value="NZ_AP025317.1"/>
</dbReference>
<feature type="site" description="Important for catalytic activity, responsible for pKa modulation of the active site Glu and correct orientation of both the proton donor and substrate" evidence="5">
    <location>
        <position position="189"/>
    </location>
</feature>
<keyword evidence="4 6" id="KW-0326">Glycosidase</keyword>
<keyword evidence="9" id="KW-0614">Plasmid</keyword>
<dbReference type="PANTHER" id="PTHR43301:SF3">
    <property type="entry name" value="ARABINAN ENDO-1,5-ALPHA-L-ARABINOSIDASE A-RELATED"/>
    <property type="match status" value="1"/>
</dbReference>
<evidence type="ECO:0000256" key="7">
    <source>
        <dbReference type="SAM" id="MobiDB-lite"/>
    </source>
</evidence>
<comment type="similarity">
    <text evidence="2 6">Belongs to the glycosyl hydrolase 43 family.</text>
</comment>
<dbReference type="Pfam" id="PF04616">
    <property type="entry name" value="Glyco_hydro_43"/>
    <property type="match status" value="1"/>
</dbReference>
<evidence type="ECO:0000256" key="4">
    <source>
        <dbReference type="ARBA" id="ARBA00023295"/>
    </source>
</evidence>
<feature type="signal peptide" evidence="8">
    <location>
        <begin position="1"/>
        <end position="24"/>
    </location>
</feature>
<dbReference type="EMBL" id="AP025317">
    <property type="protein sequence ID" value="BDD12155.1"/>
    <property type="molecule type" value="Genomic_DNA"/>
</dbReference>
<proteinExistence type="inferred from homology"/>
<dbReference type="Gene3D" id="2.115.10.20">
    <property type="entry name" value="Glycosyl hydrolase domain, family 43"/>
    <property type="match status" value="1"/>
</dbReference>
<dbReference type="SUPFAM" id="SSF75005">
    <property type="entry name" value="Arabinanase/levansucrase/invertase"/>
    <property type="match status" value="1"/>
</dbReference>
<keyword evidence="3 6" id="KW-0378">Hydrolase</keyword>
<dbReference type="GO" id="GO:0005975">
    <property type="term" value="P:carbohydrate metabolic process"/>
    <property type="evidence" value="ECO:0007669"/>
    <property type="project" value="InterPro"/>
</dbReference>
<name>A0AAU9CS03_9BACT</name>
<keyword evidence="10" id="KW-1185">Reference proteome</keyword>
<dbReference type="InterPro" id="IPR006710">
    <property type="entry name" value="Glyco_hydro_43"/>
</dbReference>
<evidence type="ECO:0000256" key="3">
    <source>
        <dbReference type="ARBA" id="ARBA00022801"/>
    </source>
</evidence>
<evidence type="ECO:0000256" key="8">
    <source>
        <dbReference type="SAM" id="SignalP"/>
    </source>
</evidence>
<dbReference type="PANTHER" id="PTHR43301">
    <property type="entry name" value="ARABINAN ENDO-1,5-ALPHA-L-ARABINOSIDASE"/>
    <property type="match status" value="1"/>
</dbReference>
<sequence>MHIKTLKSVLVCVLLLTLTIGVNAQNGPSKISFSYEKVKGIGHEAGCSRRDPSDVIKVGDTYYVYYTKIYGRAPGYWGTLWYATSNDGGHSWKERGEILGKGKPGKFDSQATFTPNILLANGKYYLYYTGVKPTPGNKEGAFENNSTTDITAFGLAVSDSPDGPFQRISEDPVMRVSPEPEKFDSYRIDDASLLYRNGIYWFYYKGRSRVDGRNGPAKTKMGVAFSKDPEGPFIKLDKPILSKSHEVMVWPQGNGVAALASISSTIEYAPGGVDFRSQGPGVKVTDRPHAPGAYRPDLTNNGKGDGLDWGISMVHNGNETYLIRYNVKR</sequence>
<evidence type="ECO:0000313" key="9">
    <source>
        <dbReference type="EMBL" id="BDD12155.1"/>
    </source>
</evidence>
<evidence type="ECO:0000256" key="1">
    <source>
        <dbReference type="ARBA" id="ARBA00004834"/>
    </source>
</evidence>
<evidence type="ECO:0000256" key="5">
    <source>
        <dbReference type="PIRSR" id="PIRSR606710-2"/>
    </source>
</evidence>
<feature type="chain" id="PRO_5043616899" evidence="8">
    <location>
        <begin position="25"/>
        <end position="329"/>
    </location>
</feature>
<evidence type="ECO:0000256" key="2">
    <source>
        <dbReference type="ARBA" id="ARBA00009865"/>
    </source>
</evidence>
<dbReference type="InterPro" id="IPR023296">
    <property type="entry name" value="Glyco_hydro_beta-prop_sf"/>
</dbReference>
<dbReference type="Proteomes" id="UP001348817">
    <property type="component" value="Plasmid pFA3"/>
</dbReference>
<dbReference type="AlphaFoldDB" id="A0AAU9CS03"/>
<evidence type="ECO:0000256" key="6">
    <source>
        <dbReference type="RuleBase" id="RU361187"/>
    </source>
</evidence>
<dbReference type="InterPro" id="IPR050727">
    <property type="entry name" value="GH43_arabinanases"/>
</dbReference>
<accession>A0AAU9CS03</accession>
<reference evidence="9 10" key="1">
    <citation type="submission" date="2021-12" db="EMBL/GenBank/DDBJ databases">
        <title>Genome sequencing of bacteria with rrn-lacking chromosome and rrn-plasmid.</title>
        <authorList>
            <person name="Anda M."/>
            <person name="Iwasaki W."/>
        </authorList>
    </citation>
    <scope>NUCLEOTIDE SEQUENCE [LARGE SCALE GENOMIC DNA]</scope>
    <source>
        <strain evidence="9 10">DSM 100852</strain>
        <plasmid evidence="9 10">pFA3</plasmid>
    </source>
</reference>
<feature type="region of interest" description="Disordered" evidence="7">
    <location>
        <begin position="277"/>
        <end position="299"/>
    </location>
</feature>
<evidence type="ECO:0000313" key="10">
    <source>
        <dbReference type="Proteomes" id="UP001348817"/>
    </source>
</evidence>
<organism evidence="9 10">
    <name type="scientific">Fulvitalea axinellae</name>
    <dbReference type="NCBI Taxonomy" id="1182444"/>
    <lineage>
        <taxon>Bacteria</taxon>
        <taxon>Pseudomonadati</taxon>
        <taxon>Bacteroidota</taxon>
        <taxon>Cytophagia</taxon>
        <taxon>Cytophagales</taxon>
        <taxon>Persicobacteraceae</taxon>
        <taxon>Fulvitalea</taxon>
    </lineage>
</organism>
<geneLocation type="plasmid" evidence="9 10">
    <name>pFA3</name>
</geneLocation>
<keyword evidence="8" id="KW-0732">Signal</keyword>
<dbReference type="GO" id="GO:0004553">
    <property type="term" value="F:hydrolase activity, hydrolyzing O-glycosyl compounds"/>
    <property type="evidence" value="ECO:0007669"/>
    <property type="project" value="InterPro"/>
</dbReference>
<gene>
    <name evidence="9" type="ORF">FUAX_45870</name>
</gene>
<protein>
    <submittedName>
        <fullName evidence="9">Xylosidase</fullName>
    </submittedName>
</protein>
<dbReference type="KEGG" id="fax:FUAX_45870"/>